<protein>
    <submittedName>
        <fullName evidence="2">24091_t:CDS:1</fullName>
    </submittedName>
</protein>
<dbReference type="SUPFAM" id="SSF81901">
    <property type="entry name" value="HCP-like"/>
    <property type="match status" value="1"/>
</dbReference>
<comment type="caution">
    <text evidence="2">The sequence shown here is derived from an EMBL/GenBank/DDBJ whole genome shotgun (WGS) entry which is preliminary data.</text>
</comment>
<dbReference type="OrthoDB" id="2384430at2759"/>
<dbReference type="PANTHER" id="PTHR11102:SF160">
    <property type="entry name" value="ERAD-ASSOCIATED E3 UBIQUITIN-PROTEIN LIGASE COMPONENT HRD3"/>
    <property type="match status" value="1"/>
</dbReference>
<dbReference type="InterPro" id="IPR006597">
    <property type="entry name" value="Sel1-like"/>
</dbReference>
<gene>
    <name evidence="2" type="ORF">DERYTH_LOCUS12005</name>
</gene>
<accession>A0A9N9HKZ2</accession>
<proteinExistence type="inferred from homology"/>
<evidence type="ECO:0000313" key="2">
    <source>
        <dbReference type="EMBL" id="CAG8684386.1"/>
    </source>
</evidence>
<evidence type="ECO:0000256" key="1">
    <source>
        <dbReference type="ARBA" id="ARBA00038101"/>
    </source>
</evidence>
<keyword evidence="3" id="KW-1185">Reference proteome</keyword>
<dbReference type="InterPro" id="IPR011990">
    <property type="entry name" value="TPR-like_helical_dom_sf"/>
</dbReference>
<comment type="similarity">
    <text evidence="1">Belongs to the sel-1 family.</text>
</comment>
<dbReference type="PANTHER" id="PTHR11102">
    <property type="entry name" value="SEL-1-LIKE PROTEIN"/>
    <property type="match status" value="1"/>
</dbReference>
<dbReference type="Gene3D" id="1.25.40.10">
    <property type="entry name" value="Tetratricopeptide repeat domain"/>
    <property type="match status" value="1"/>
</dbReference>
<dbReference type="SMART" id="SM00671">
    <property type="entry name" value="SEL1"/>
    <property type="match status" value="2"/>
</dbReference>
<dbReference type="EMBL" id="CAJVPY010007700">
    <property type="protein sequence ID" value="CAG8684386.1"/>
    <property type="molecule type" value="Genomic_DNA"/>
</dbReference>
<sequence>MAIKNDIMLNVKFIGALLWEIAEEEIPYTRLGIDLQTIRDRVVKEKYPLNHEPDFRPTIAKIHTVLNDYRHKWMGVDQATEEYRKSGGNKQKAWESFKYHAEQGDIIAKYWVGYYLYHSILPEHIENRQENLQHAAILFKEAVAHGKVEAQLRYGFCLWQGDGVQVDWDEAMRYLKLAADNGNPTAMYNVGSAYWFGKEVAKDQEIGAKYLKVAAKKDQHNAIAMCKKLGISF</sequence>
<evidence type="ECO:0000313" key="3">
    <source>
        <dbReference type="Proteomes" id="UP000789405"/>
    </source>
</evidence>
<dbReference type="Proteomes" id="UP000789405">
    <property type="component" value="Unassembled WGS sequence"/>
</dbReference>
<organism evidence="2 3">
    <name type="scientific">Dentiscutata erythropus</name>
    <dbReference type="NCBI Taxonomy" id="1348616"/>
    <lineage>
        <taxon>Eukaryota</taxon>
        <taxon>Fungi</taxon>
        <taxon>Fungi incertae sedis</taxon>
        <taxon>Mucoromycota</taxon>
        <taxon>Glomeromycotina</taxon>
        <taxon>Glomeromycetes</taxon>
        <taxon>Diversisporales</taxon>
        <taxon>Gigasporaceae</taxon>
        <taxon>Dentiscutata</taxon>
    </lineage>
</organism>
<dbReference type="AlphaFoldDB" id="A0A9N9HKZ2"/>
<name>A0A9N9HKZ2_9GLOM</name>
<reference evidence="2" key="1">
    <citation type="submission" date="2021-06" db="EMBL/GenBank/DDBJ databases">
        <authorList>
            <person name="Kallberg Y."/>
            <person name="Tangrot J."/>
            <person name="Rosling A."/>
        </authorList>
    </citation>
    <scope>NUCLEOTIDE SEQUENCE</scope>
    <source>
        <strain evidence="2">MA453B</strain>
    </source>
</reference>
<dbReference type="InterPro" id="IPR050767">
    <property type="entry name" value="Sel1_AlgK"/>
</dbReference>
<dbReference type="Pfam" id="PF08238">
    <property type="entry name" value="Sel1"/>
    <property type="match status" value="3"/>
</dbReference>